<evidence type="ECO:0000313" key="2">
    <source>
        <dbReference type="EMBL" id="CAD7432887.1"/>
    </source>
</evidence>
<protein>
    <submittedName>
        <fullName evidence="2">Uncharacterized protein</fullName>
    </submittedName>
</protein>
<evidence type="ECO:0000256" key="1">
    <source>
        <dbReference type="SAM" id="MobiDB-lite"/>
    </source>
</evidence>
<feature type="region of interest" description="Disordered" evidence="1">
    <location>
        <begin position="1"/>
        <end position="38"/>
    </location>
</feature>
<proteinExistence type="predicted"/>
<gene>
    <name evidence="2" type="ORF">TMSB3V08_LOCUS9580</name>
</gene>
<sequence>MSAKRCWEKFKSQVKKQKQLERQHSMKTGGGEPYKTSPADDELAAQVLQLSHGWMKKLQLLGTVMLAI</sequence>
<accession>A0A7R9EH06</accession>
<organism evidence="2">
    <name type="scientific">Timema monikensis</name>
    <dbReference type="NCBI Taxonomy" id="170555"/>
    <lineage>
        <taxon>Eukaryota</taxon>
        <taxon>Metazoa</taxon>
        <taxon>Ecdysozoa</taxon>
        <taxon>Arthropoda</taxon>
        <taxon>Hexapoda</taxon>
        <taxon>Insecta</taxon>
        <taxon>Pterygota</taxon>
        <taxon>Neoptera</taxon>
        <taxon>Polyneoptera</taxon>
        <taxon>Phasmatodea</taxon>
        <taxon>Timematodea</taxon>
        <taxon>Timematoidea</taxon>
        <taxon>Timematidae</taxon>
        <taxon>Timema</taxon>
    </lineage>
</organism>
<reference evidence="2" key="1">
    <citation type="submission" date="2020-11" db="EMBL/GenBank/DDBJ databases">
        <authorList>
            <person name="Tran Van P."/>
        </authorList>
    </citation>
    <scope>NUCLEOTIDE SEQUENCE</scope>
</reference>
<dbReference type="EMBL" id="OB795951">
    <property type="protein sequence ID" value="CAD7432887.1"/>
    <property type="molecule type" value="Genomic_DNA"/>
</dbReference>
<dbReference type="AlphaFoldDB" id="A0A7R9EH06"/>
<name>A0A7R9EH06_9NEOP</name>
<feature type="compositionally biased region" description="Basic and acidic residues" evidence="1">
    <location>
        <begin position="1"/>
        <end position="11"/>
    </location>
</feature>